<accession>A0A376CJW6</accession>
<name>A0A376CJW6_9CORY</name>
<dbReference type="AlphaFoldDB" id="A0A376CJW6"/>
<proteinExistence type="predicted"/>
<gene>
    <name evidence="2" type="ORF">NCTC11862_00534</name>
</gene>
<dbReference type="EMBL" id="UFXQ01000001">
    <property type="protein sequence ID" value="STC68760.1"/>
    <property type="molecule type" value="Genomic_DNA"/>
</dbReference>
<protein>
    <submittedName>
        <fullName evidence="2">Uncharacterized protein</fullName>
    </submittedName>
</protein>
<reference evidence="2 3" key="1">
    <citation type="submission" date="2018-06" db="EMBL/GenBank/DDBJ databases">
        <authorList>
            <consortium name="Pathogen Informatics"/>
            <person name="Doyle S."/>
        </authorList>
    </citation>
    <scope>NUCLEOTIDE SEQUENCE [LARGE SCALE GENOMIC DNA]</scope>
    <source>
        <strain evidence="2 3">NCTC11862</strain>
    </source>
</reference>
<evidence type="ECO:0000313" key="3">
    <source>
        <dbReference type="Proteomes" id="UP000254467"/>
    </source>
</evidence>
<feature type="region of interest" description="Disordered" evidence="1">
    <location>
        <begin position="48"/>
        <end position="70"/>
    </location>
</feature>
<evidence type="ECO:0000256" key="1">
    <source>
        <dbReference type="SAM" id="MobiDB-lite"/>
    </source>
</evidence>
<sequence>MFNVRAVEKWIATSEPEEVDSLLWSLRMHAHYNCDGFSDYSSKTVKTTKAEREKELREATKRGKAMAKESRINRKAAEVAAELRDEAAAA</sequence>
<dbReference type="Proteomes" id="UP000254467">
    <property type="component" value="Unassembled WGS sequence"/>
</dbReference>
<keyword evidence="3" id="KW-1185">Reference proteome</keyword>
<organism evidence="2 3">
    <name type="scientific">Corynebacterium pilosum</name>
    <dbReference type="NCBI Taxonomy" id="35756"/>
    <lineage>
        <taxon>Bacteria</taxon>
        <taxon>Bacillati</taxon>
        <taxon>Actinomycetota</taxon>
        <taxon>Actinomycetes</taxon>
        <taxon>Mycobacteriales</taxon>
        <taxon>Corynebacteriaceae</taxon>
        <taxon>Corynebacterium</taxon>
    </lineage>
</organism>
<evidence type="ECO:0000313" key="2">
    <source>
        <dbReference type="EMBL" id="STC68760.1"/>
    </source>
</evidence>